<dbReference type="EMBL" id="AFNH02000482">
    <property type="protein sequence ID" value="EZG68180.1"/>
    <property type="molecule type" value="Genomic_DNA"/>
</dbReference>
<feature type="region of interest" description="Disordered" evidence="4">
    <location>
        <begin position="155"/>
        <end position="292"/>
    </location>
</feature>
<dbReference type="InterPro" id="IPR042266">
    <property type="entry name" value="PPPDE_sf"/>
</dbReference>
<comment type="similarity">
    <text evidence="1">Belongs to the DeSI family.</text>
</comment>
<evidence type="ECO:0000313" key="7">
    <source>
        <dbReference type="Proteomes" id="UP000019763"/>
    </source>
</evidence>
<dbReference type="AlphaFoldDB" id="A0A023B808"/>
<dbReference type="VEuPathDB" id="CryptoDB:GNI_064000"/>
<evidence type="ECO:0000256" key="1">
    <source>
        <dbReference type="ARBA" id="ARBA00008140"/>
    </source>
</evidence>
<comment type="caution">
    <text evidence="6">The sequence shown here is derived from an EMBL/GenBank/DDBJ whole genome shotgun (WGS) entry which is preliminary data.</text>
</comment>
<dbReference type="SMART" id="SM01179">
    <property type="entry name" value="DUF862"/>
    <property type="match status" value="1"/>
</dbReference>
<name>A0A023B808_GRENI</name>
<dbReference type="Gene3D" id="3.90.1720.30">
    <property type="entry name" value="PPPDE domains"/>
    <property type="match status" value="1"/>
</dbReference>
<dbReference type="GO" id="GO:0006508">
    <property type="term" value="P:proteolysis"/>
    <property type="evidence" value="ECO:0007669"/>
    <property type="project" value="UniProtKB-KW"/>
</dbReference>
<dbReference type="MEROPS" id="C97.A11"/>
<sequence length="365" mass="40796">MSSVNLRVYDISGGAAKRWSSILIGRQIQGVWHSGIEVFGFEYFYGGGIVKMKPENVEMTFGITPTCVHDLGRTKMTRIEFEKFLITAMPLFRKEVYNLTEWNCNHFANYCCEELLDRQIPQYILDLPQEVCKTFMGKLILNFLKMIGGSAPVAVDDPSHPSKTASPGQPPRSGLPRPPVRVQSERVAPRCRRNSCPASPIHRGLANSAEPRMRSRPAVAENERGARGTTRTARRKSVANTVVPPRNLLSPQPSPQATTPEFIRSQHDLLSASDRSAPDRSAPDRSAPDRRLITLPVVDSLRDTPHPQDVQRVKGSPIAGAETEVLFSPVHRRLYELERDLYAPKKQTARRKSLALAKRPEALVC</sequence>
<dbReference type="InterPro" id="IPR008580">
    <property type="entry name" value="PPPDE_dom"/>
</dbReference>
<accession>A0A023B808</accession>
<dbReference type="GO" id="GO:0070646">
    <property type="term" value="P:protein modification by small protein removal"/>
    <property type="evidence" value="ECO:0007669"/>
    <property type="project" value="TreeGrafter"/>
</dbReference>
<feature type="compositionally biased region" description="Basic and acidic residues" evidence="4">
    <location>
        <begin position="276"/>
        <end position="292"/>
    </location>
</feature>
<evidence type="ECO:0000256" key="4">
    <source>
        <dbReference type="SAM" id="MobiDB-lite"/>
    </source>
</evidence>
<keyword evidence="7" id="KW-1185">Reference proteome</keyword>
<protein>
    <submittedName>
        <fullName evidence="6">PPPDE peptidase domain protein 2</fullName>
    </submittedName>
</protein>
<dbReference type="PANTHER" id="PTHR12378">
    <property type="entry name" value="DESUMOYLATING ISOPEPTIDASE"/>
    <property type="match status" value="1"/>
</dbReference>
<dbReference type="Pfam" id="PF05903">
    <property type="entry name" value="Peptidase_C97"/>
    <property type="match status" value="1"/>
</dbReference>
<evidence type="ECO:0000259" key="5">
    <source>
        <dbReference type="PROSITE" id="PS51858"/>
    </source>
</evidence>
<reference evidence="6" key="1">
    <citation type="submission" date="2013-12" db="EMBL/GenBank/DDBJ databases">
        <authorList>
            <person name="Omoto C.K."/>
            <person name="Sibley D."/>
            <person name="Venepally P."/>
            <person name="Hadjithomas M."/>
            <person name="Karamycheva S."/>
            <person name="Brunk B."/>
            <person name="Roos D."/>
            <person name="Caler E."/>
            <person name="Lorenzi H."/>
        </authorList>
    </citation>
    <scope>NUCLEOTIDE SEQUENCE</scope>
</reference>
<dbReference type="PANTHER" id="PTHR12378:SF7">
    <property type="entry name" value="DESUMOYLATING ISOPEPTIDASE 1"/>
    <property type="match status" value="1"/>
</dbReference>
<dbReference type="RefSeq" id="XP_011130074.1">
    <property type="nucleotide sequence ID" value="XM_011131772.1"/>
</dbReference>
<dbReference type="eggNOG" id="KOG0324">
    <property type="taxonomic scope" value="Eukaryota"/>
</dbReference>
<feature type="domain" description="PPPDE" evidence="5">
    <location>
        <begin position="2"/>
        <end position="145"/>
    </location>
</feature>
<keyword evidence="3" id="KW-0378">Hydrolase</keyword>
<evidence type="ECO:0000256" key="3">
    <source>
        <dbReference type="ARBA" id="ARBA00022801"/>
    </source>
</evidence>
<evidence type="ECO:0000313" key="6">
    <source>
        <dbReference type="EMBL" id="EZG68180.1"/>
    </source>
</evidence>
<dbReference type="GeneID" id="22912358"/>
<dbReference type="OrthoDB" id="21221at2759"/>
<dbReference type="PROSITE" id="PS51858">
    <property type="entry name" value="PPPDE"/>
    <property type="match status" value="1"/>
</dbReference>
<evidence type="ECO:0000256" key="2">
    <source>
        <dbReference type="ARBA" id="ARBA00022670"/>
    </source>
</evidence>
<dbReference type="OMA" id="ANYCCEE"/>
<proteinExistence type="inferred from homology"/>
<gene>
    <name evidence="6" type="ORF">GNI_064000</name>
</gene>
<keyword evidence="2" id="KW-0645">Protease</keyword>
<dbReference type="GO" id="GO:0008233">
    <property type="term" value="F:peptidase activity"/>
    <property type="evidence" value="ECO:0007669"/>
    <property type="project" value="UniProtKB-KW"/>
</dbReference>
<dbReference type="Proteomes" id="UP000019763">
    <property type="component" value="Unassembled WGS sequence"/>
</dbReference>
<feature type="compositionally biased region" description="Polar residues" evidence="4">
    <location>
        <begin position="249"/>
        <end position="259"/>
    </location>
</feature>
<organism evidence="6 7">
    <name type="scientific">Gregarina niphandrodes</name>
    <name type="common">Septate eugregarine</name>
    <dbReference type="NCBI Taxonomy" id="110365"/>
    <lineage>
        <taxon>Eukaryota</taxon>
        <taxon>Sar</taxon>
        <taxon>Alveolata</taxon>
        <taxon>Apicomplexa</taxon>
        <taxon>Conoidasida</taxon>
        <taxon>Gregarinasina</taxon>
        <taxon>Eugregarinorida</taxon>
        <taxon>Gregarinidae</taxon>
        <taxon>Gregarina</taxon>
    </lineage>
</organism>